<evidence type="ECO:0000256" key="1">
    <source>
        <dbReference type="SAM" id="SignalP"/>
    </source>
</evidence>
<dbReference type="OrthoDB" id="5493262at2"/>
<sequence length="299" mass="32913">MHTMSIVRSGFLAAVAALFFAACTAEPTHEEEVNAWHADRIERLSAERGWLKLAGLFWLNDGTHTFGTDTGNDIVLPENSILPFAGSVTVEGNMITLSPAEDGLFMVSGEALHGSLTFPSENPVEAEHGRLAFTFIERGGTIGLRLYDQESYVYTGFTGIERFDVQPQYKVEARLIPHEAPASLPILNVLGQVTDTNSPGVLHFELKGESHTLWALGEENDEQLFLTVADETNRDDTFGGGRFLYVPNPGPNGTVMVDFNKLYNPPCALSEYTTCPLPPPENRLPLRIEAGEKRYHASF</sequence>
<evidence type="ECO:0000313" key="3">
    <source>
        <dbReference type="Proteomes" id="UP000254808"/>
    </source>
</evidence>
<dbReference type="PANTHER" id="PTHR41913">
    <property type="entry name" value="DUF1684 DOMAIN-CONTAINING PROTEIN"/>
    <property type="match status" value="1"/>
</dbReference>
<dbReference type="AlphaFoldDB" id="A0A345UFY5"/>
<evidence type="ECO:0008006" key="4">
    <source>
        <dbReference type="Google" id="ProtNLM"/>
    </source>
</evidence>
<dbReference type="InterPro" id="IPR012467">
    <property type="entry name" value="DUF1684"/>
</dbReference>
<proteinExistence type="predicted"/>
<organism evidence="2 3">
    <name type="scientific">Cyclonatronum proteinivorum</name>
    <dbReference type="NCBI Taxonomy" id="1457365"/>
    <lineage>
        <taxon>Bacteria</taxon>
        <taxon>Pseudomonadati</taxon>
        <taxon>Balneolota</taxon>
        <taxon>Balneolia</taxon>
        <taxon>Balneolales</taxon>
        <taxon>Cyclonatronaceae</taxon>
        <taxon>Cyclonatronum</taxon>
    </lineage>
</organism>
<keyword evidence="3" id="KW-1185">Reference proteome</keyword>
<feature type="chain" id="PRO_5016584574" description="DUF1684 domain-containing protein" evidence="1">
    <location>
        <begin position="25"/>
        <end position="299"/>
    </location>
</feature>
<protein>
    <recommendedName>
        <fullName evidence="4">DUF1684 domain-containing protein</fullName>
    </recommendedName>
</protein>
<dbReference type="Proteomes" id="UP000254808">
    <property type="component" value="Chromosome"/>
</dbReference>
<dbReference type="KEGG" id="cprv:CYPRO_0099"/>
<dbReference type="EMBL" id="CP027806">
    <property type="protein sequence ID" value="AXI99386.1"/>
    <property type="molecule type" value="Genomic_DNA"/>
</dbReference>
<feature type="signal peptide" evidence="1">
    <location>
        <begin position="1"/>
        <end position="24"/>
    </location>
</feature>
<keyword evidence="1" id="KW-0732">Signal</keyword>
<dbReference type="PANTHER" id="PTHR41913:SF1">
    <property type="entry name" value="DUF1684 DOMAIN-CONTAINING PROTEIN"/>
    <property type="match status" value="1"/>
</dbReference>
<gene>
    <name evidence="2" type="ORF">CYPRO_0099</name>
</gene>
<name>A0A345UFY5_9BACT</name>
<accession>A0A345UFY5</accession>
<reference evidence="2 3" key="1">
    <citation type="submission" date="2018-03" db="EMBL/GenBank/DDBJ databases">
        <title>Phenotypic and genomic properties of Cyclonatronum proteinivorum gen. nov., sp. nov., a haloalkaliphilic bacteroidete from soda lakes possessing Na+-translocating rhodopsin.</title>
        <authorList>
            <person name="Toshchakov S.V."/>
            <person name="Korzhenkov A."/>
            <person name="Samarov N.I."/>
            <person name="Kublanov I.V."/>
            <person name="Muntyan M.S."/>
            <person name="Sorokin D.Y."/>
        </authorList>
    </citation>
    <scope>NUCLEOTIDE SEQUENCE [LARGE SCALE GENOMIC DNA]</scope>
    <source>
        <strain evidence="2 3">Omega</strain>
    </source>
</reference>
<dbReference type="Pfam" id="PF07920">
    <property type="entry name" value="DUF1684"/>
    <property type="match status" value="1"/>
</dbReference>
<evidence type="ECO:0000313" key="2">
    <source>
        <dbReference type="EMBL" id="AXI99386.1"/>
    </source>
</evidence>